<dbReference type="KEGG" id="dla:I6G47_24660"/>
<dbReference type="AlphaFoldDB" id="A0A1H3Q043"/>
<evidence type="ECO:0000313" key="6">
    <source>
        <dbReference type="Proteomes" id="UP000595064"/>
    </source>
</evidence>
<evidence type="ECO:0000313" key="4">
    <source>
        <dbReference type="EMBL" id="SDZ06892.1"/>
    </source>
</evidence>
<dbReference type="Pfam" id="PF10442">
    <property type="entry name" value="FIST_C"/>
    <property type="match status" value="1"/>
</dbReference>
<proteinExistence type="predicted"/>
<dbReference type="Proteomes" id="UP000183417">
    <property type="component" value="Unassembled WGS sequence"/>
</dbReference>
<dbReference type="SMART" id="SM00897">
    <property type="entry name" value="FIST"/>
    <property type="match status" value="1"/>
</dbReference>
<dbReference type="PANTHER" id="PTHR14939">
    <property type="entry name" value="F-BOX ONLY PROTEIN 22"/>
    <property type="match status" value="1"/>
</dbReference>
<dbReference type="PANTHER" id="PTHR14939:SF5">
    <property type="entry name" value="F-BOX ONLY PROTEIN 22"/>
    <property type="match status" value="1"/>
</dbReference>
<dbReference type="SMART" id="SM01204">
    <property type="entry name" value="FIST_C"/>
    <property type="match status" value="1"/>
</dbReference>
<protein>
    <submittedName>
        <fullName evidence="3">FIST C-terminal domain-containing protein</fullName>
    </submittedName>
    <submittedName>
        <fullName evidence="4">Small ligand-binding sensory domain FIST</fullName>
    </submittedName>
</protein>
<dbReference type="GeneID" id="94689808"/>
<keyword evidence="6" id="KW-1185">Reference proteome</keyword>
<accession>A0A1H3Q043</accession>
<dbReference type="Pfam" id="PF08495">
    <property type="entry name" value="FIST"/>
    <property type="match status" value="1"/>
</dbReference>
<feature type="domain" description="FIST" evidence="1">
    <location>
        <begin position="37"/>
        <end position="235"/>
    </location>
</feature>
<feature type="domain" description="FIST C-domain" evidence="2">
    <location>
        <begin position="236"/>
        <end position="397"/>
    </location>
</feature>
<reference evidence="4 5" key="1">
    <citation type="submission" date="2016-10" db="EMBL/GenBank/DDBJ databases">
        <authorList>
            <person name="de Groot N.N."/>
        </authorList>
    </citation>
    <scope>NUCLEOTIDE SEQUENCE [LARGE SCALE GENOMIC DNA]</scope>
    <source>
        <strain evidence="4 5">LMG 24775</strain>
    </source>
</reference>
<evidence type="ECO:0000313" key="5">
    <source>
        <dbReference type="Proteomes" id="UP000183417"/>
    </source>
</evidence>
<evidence type="ECO:0000259" key="2">
    <source>
        <dbReference type="SMART" id="SM01204"/>
    </source>
</evidence>
<dbReference type="RefSeq" id="WP_016450408.1">
    <property type="nucleotide sequence ID" value="NZ_AP025556.1"/>
</dbReference>
<dbReference type="InterPro" id="IPR019494">
    <property type="entry name" value="FIST_C"/>
</dbReference>
<gene>
    <name evidence="3" type="ORF">I6G47_24660</name>
    <name evidence="4" type="ORF">SAMN05421547_111182</name>
</gene>
<dbReference type="EMBL" id="FNPE01000011">
    <property type="protein sequence ID" value="SDZ06892.1"/>
    <property type="molecule type" value="Genomic_DNA"/>
</dbReference>
<reference evidence="3 6" key="2">
    <citation type="submission" date="2020-12" db="EMBL/GenBank/DDBJ databases">
        <title>FDA dAtabase for Regulatory Grade micrObial Sequences (FDA-ARGOS): Supporting development and validation of Infectious Disease Dx tests.</title>
        <authorList>
            <person name="Sproer C."/>
            <person name="Gronow S."/>
            <person name="Severitt S."/>
            <person name="Schroder I."/>
            <person name="Tallon L."/>
            <person name="Sadzewicz L."/>
            <person name="Zhao X."/>
            <person name="Boylan J."/>
            <person name="Ott S."/>
            <person name="Bowen H."/>
            <person name="Vavikolanu K."/>
            <person name="Mehta A."/>
            <person name="Aluvathingal J."/>
            <person name="Nadendla S."/>
            <person name="Lowell S."/>
            <person name="Myers T."/>
            <person name="Yan Y."/>
            <person name="Sichtig H."/>
        </authorList>
    </citation>
    <scope>NUCLEOTIDE SEQUENCE [LARGE SCALE GENOMIC DNA]</scope>
    <source>
        <strain evidence="3 6">FDAARGOS_890</strain>
    </source>
</reference>
<dbReference type="Proteomes" id="UP000595064">
    <property type="component" value="Chromosome"/>
</dbReference>
<evidence type="ECO:0000259" key="1">
    <source>
        <dbReference type="SMART" id="SM00897"/>
    </source>
</evidence>
<evidence type="ECO:0000313" key="3">
    <source>
        <dbReference type="EMBL" id="QPS80162.1"/>
    </source>
</evidence>
<sequence>MSLFPVGHASHSDWRAAADAVLQQLRLQMAGPGHAQRPRLGLVYLSHAHAAHARPLLQHLARALPHVADWAGCSAGGVLAMSHEYLSGTALAVMLLDVPAAHYRLYSGLAPLHAPGGEAGFTAHSALVHAAGGQPELAELLYELSERTESGLLFGGVGDDGEDGVEGVQIACRTEDLHAQHADARGIFRGGFSGVAFGAGVPCITGMAQGCVPLGEGLEITEARGALVTGLDGDPALQRLLQLLGVELEGSDWQPALTTVRTTLAAIAPPGRGLAHGVLTEEAQVLTLVGLDPLRQGVALSSAVEAGHSVIFCRRQAQVARQELLQLGAALRDAAEPEEAAPEGEAQPRIRGAIYISCRGRGGGLFGGPDAELRTLRHALGDVPLIGFVAEAEIMDARLHRFAGVLTVFTA</sequence>
<name>A0A1H3Q043_9BURK</name>
<dbReference type="EMBL" id="CP065748">
    <property type="protein sequence ID" value="QPS80162.1"/>
    <property type="molecule type" value="Genomic_DNA"/>
</dbReference>
<dbReference type="InterPro" id="IPR013702">
    <property type="entry name" value="FIST_domain_N"/>
</dbReference>
<organism evidence="4 5">
    <name type="scientific">Delftia lacustris</name>
    <dbReference type="NCBI Taxonomy" id="558537"/>
    <lineage>
        <taxon>Bacteria</taxon>
        <taxon>Pseudomonadati</taxon>
        <taxon>Pseudomonadota</taxon>
        <taxon>Betaproteobacteria</taxon>
        <taxon>Burkholderiales</taxon>
        <taxon>Comamonadaceae</taxon>
        <taxon>Delftia</taxon>
    </lineage>
</organism>